<keyword evidence="2" id="KW-0175">Coiled coil</keyword>
<feature type="coiled-coil region" evidence="2">
    <location>
        <begin position="649"/>
        <end position="683"/>
    </location>
</feature>
<accession>A0A146LB70</accession>
<feature type="domain" description="Rap-GAP" evidence="4">
    <location>
        <begin position="256"/>
        <end position="472"/>
    </location>
</feature>
<evidence type="ECO:0000256" key="2">
    <source>
        <dbReference type="SAM" id="Coils"/>
    </source>
</evidence>
<feature type="compositionally biased region" description="Low complexity" evidence="3">
    <location>
        <begin position="561"/>
        <end position="570"/>
    </location>
</feature>
<dbReference type="EMBL" id="GDHC01014193">
    <property type="protein sequence ID" value="JAQ04436.1"/>
    <property type="molecule type" value="Transcribed_RNA"/>
</dbReference>
<protein>
    <submittedName>
        <fullName evidence="5">Rap1 GTPase-activating protein 2</fullName>
    </submittedName>
</protein>
<dbReference type="InterPro" id="IPR000331">
    <property type="entry name" value="Rap/Ran_GAP_dom"/>
</dbReference>
<feature type="compositionally biased region" description="Polar residues" evidence="3">
    <location>
        <begin position="571"/>
        <end position="593"/>
    </location>
</feature>
<dbReference type="SUPFAM" id="SSF111347">
    <property type="entry name" value="Rap/Ran-GAP"/>
    <property type="match status" value="1"/>
</dbReference>
<dbReference type="FunFam" id="3.40.50.11210:FF:000001">
    <property type="entry name" value="Ral GTPase-activating protein subunit alpha-1 isoform 1"/>
    <property type="match status" value="1"/>
</dbReference>
<feature type="region of interest" description="Disordered" evidence="3">
    <location>
        <begin position="521"/>
        <end position="607"/>
    </location>
</feature>
<dbReference type="InterPro" id="IPR003109">
    <property type="entry name" value="GoLoco_motif"/>
</dbReference>
<dbReference type="PANTHER" id="PTHR15711">
    <property type="entry name" value="RAP GTPASE-ACTIVATING PROTEIN"/>
    <property type="match status" value="1"/>
</dbReference>
<evidence type="ECO:0000259" key="4">
    <source>
        <dbReference type="PROSITE" id="PS50085"/>
    </source>
</evidence>
<dbReference type="GO" id="GO:0051056">
    <property type="term" value="P:regulation of small GTPase mediated signal transduction"/>
    <property type="evidence" value="ECO:0007669"/>
    <property type="project" value="InterPro"/>
</dbReference>
<dbReference type="Pfam" id="PF21022">
    <property type="entry name" value="Rap-GAP_dimer"/>
    <property type="match status" value="1"/>
</dbReference>
<sequence length="690" mass="76924">SLWPGCASRSLRVEPPQILVAAKTVLCGVIMKFTTGVRSQNYTLSRDEVKKRGVRKVSEDCYSQAPLDTGQDKSKIFQDELISLLEKANASRIDDQRCVLPAYFNRSCRGGMMEDRRETNAERGKQLLAKTLEGPGPYPTIVLPYGGGYWSDCGEVNLSLPPSNEHSPKTYRHHFLGQEHVNLTGWDDSQGPVLVSVKYEAVEDQTRVVLRLRTGTVHSLVPSTASPPLAIVKALKPELSLNTLEPVLCPRASHLIAAYDEHVLVSQYKFGVLYQKFGQTTEEDLFGNRSSSPAFDEFLNCLGRRINLKSHRGYRGGLDTQFGQTGEEAVYQVYKETEMIFHVSTLLPFTDNDPQQLQRKRHIGNDIVAIVFQETNTPFSPDMVASHFLHAFIVVQAIDPHSANPRYKVCVTARDDVPAFGPPLPNPPIFHQGPELRDFLLEKLINAESACYKANKFAQLELRTRSSLLESLVNDLREKSKEFLYLATPETPTEFPETPKSESGSGNRFIDTVRKALIARVRSQENNNNNVKKMANGHSENDPCQSGNNTVTRSGTFGKKSSPSSPVSSPDIHTQRLNSRVSESDCSSLNSVELENGADSDTGLESMSSSENKTCSLCLEPADLAAEITRLKCDKLHLLRQNVTCQREIKRLRERELGLQSELAAASREILRLRELLKDYSTKDNAPTTL</sequence>
<evidence type="ECO:0000256" key="1">
    <source>
        <dbReference type="ARBA" id="ARBA00022468"/>
    </source>
</evidence>
<keyword evidence="1" id="KW-0343">GTPase activation</keyword>
<feature type="compositionally biased region" description="Polar residues" evidence="3">
    <location>
        <begin position="542"/>
        <end position="555"/>
    </location>
</feature>
<dbReference type="AlphaFoldDB" id="A0A146LB70"/>
<dbReference type="Gene3D" id="6.10.140.210">
    <property type="match status" value="1"/>
</dbReference>
<dbReference type="PROSITE" id="PS50877">
    <property type="entry name" value="GOLOCO"/>
    <property type="match status" value="1"/>
</dbReference>
<evidence type="ECO:0000313" key="5">
    <source>
        <dbReference type="EMBL" id="JAQ04436.1"/>
    </source>
</evidence>
<feature type="non-terminal residue" evidence="5">
    <location>
        <position position="1"/>
    </location>
</feature>
<dbReference type="InterPro" id="IPR035974">
    <property type="entry name" value="Rap/Ran-GAP_sf"/>
</dbReference>
<dbReference type="PANTHER" id="PTHR15711:SF32">
    <property type="entry name" value="RAP GTPASE ACTIVATING PROTEIN 1, ISOFORM H"/>
    <property type="match status" value="1"/>
</dbReference>
<reference evidence="5" key="1">
    <citation type="journal article" date="2016" name="Gigascience">
        <title>De novo construction of an expanded transcriptome assembly for the western tarnished plant bug, Lygus hesperus.</title>
        <authorList>
            <person name="Tassone E.E."/>
            <person name="Geib S.M."/>
            <person name="Hall B."/>
            <person name="Fabrick J.A."/>
            <person name="Brent C.S."/>
            <person name="Hull J.J."/>
        </authorList>
    </citation>
    <scope>NUCLEOTIDE SEQUENCE</scope>
</reference>
<dbReference type="GO" id="GO:0005737">
    <property type="term" value="C:cytoplasm"/>
    <property type="evidence" value="ECO:0007669"/>
    <property type="project" value="TreeGrafter"/>
</dbReference>
<gene>
    <name evidence="5" type="primary">RAP1GAP2_0</name>
    <name evidence="5" type="ORF">g.49659</name>
</gene>
<dbReference type="Pfam" id="PF02145">
    <property type="entry name" value="Rap_GAP"/>
    <property type="match status" value="1"/>
</dbReference>
<dbReference type="GO" id="GO:0005096">
    <property type="term" value="F:GTPase activator activity"/>
    <property type="evidence" value="ECO:0007669"/>
    <property type="project" value="UniProtKB-KW"/>
</dbReference>
<dbReference type="PROSITE" id="PS50085">
    <property type="entry name" value="RAPGAP"/>
    <property type="match status" value="1"/>
</dbReference>
<dbReference type="InterPro" id="IPR050989">
    <property type="entry name" value="Rap1_Ran_GAP"/>
</dbReference>
<evidence type="ECO:0000256" key="3">
    <source>
        <dbReference type="SAM" id="MobiDB-lite"/>
    </source>
</evidence>
<proteinExistence type="predicted"/>
<name>A0A146LB70_LYGHE</name>
<organism evidence="5">
    <name type="scientific">Lygus hesperus</name>
    <name type="common">Western plant bug</name>
    <dbReference type="NCBI Taxonomy" id="30085"/>
    <lineage>
        <taxon>Eukaryota</taxon>
        <taxon>Metazoa</taxon>
        <taxon>Ecdysozoa</taxon>
        <taxon>Arthropoda</taxon>
        <taxon>Hexapoda</taxon>
        <taxon>Insecta</taxon>
        <taxon>Pterygota</taxon>
        <taxon>Neoptera</taxon>
        <taxon>Paraneoptera</taxon>
        <taxon>Hemiptera</taxon>
        <taxon>Heteroptera</taxon>
        <taxon>Panheteroptera</taxon>
        <taxon>Cimicomorpha</taxon>
        <taxon>Miridae</taxon>
        <taxon>Mirini</taxon>
        <taxon>Lygus</taxon>
    </lineage>
</organism>
<dbReference type="Gene3D" id="3.40.50.11210">
    <property type="entry name" value="Rap/Ran-GAP"/>
    <property type="match status" value="1"/>
</dbReference>